<accession>A0ABR2X745</accession>
<organism evidence="2 3">
    <name type="scientific">Seiridium cardinale</name>
    <dbReference type="NCBI Taxonomy" id="138064"/>
    <lineage>
        <taxon>Eukaryota</taxon>
        <taxon>Fungi</taxon>
        <taxon>Dikarya</taxon>
        <taxon>Ascomycota</taxon>
        <taxon>Pezizomycotina</taxon>
        <taxon>Sordariomycetes</taxon>
        <taxon>Xylariomycetidae</taxon>
        <taxon>Amphisphaeriales</taxon>
        <taxon>Sporocadaceae</taxon>
        <taxon>Seiridium</taxon>
    </lineage>
</organism>
<name>A0ABR2X745_9PEZI</name>
<keyword evidence="3" id="KW-1185">Reference proteome</keyword>
<evidence type="ECO:0008006" key="4">
    <source>
        <dbReference type="Google" id="ProtNLM"/>
    </source>
</evidence>
<evidence type="ECO:0000313" key="3">
    <source>
        <dbReference type="Proteomes" id="UP001465668"/>
    </source>
</evidence>
<dbReference type="Proteomes" id="UP001465668">
    <property type="component" value="Unassembled WGS sequence"/>
</dbReference>
<feature type="region of interest" description="Disordered" evidence="1">
    <location>
        <begin position="67"/>
        <end position="130"/>
    </location>
</feature>
<feature type="compositionally biased region" description="Polar residues" evidence="1">
    <location>
        <begin position="99"/>
        <end position="111"/>
    </location>
</feature>
<feature type="compositionally biased region" description="Low complexity" evidence="1">
    <location>
        <begin position="74"/>
        <end position="87"/>
    </location>
</feature>
<gene>
    <name evidence="2" type="ORF">SCAR479_13724</name>
</gene>
<evidence type="ECO:0000313" key="2">
    <source>
        <dbReference type="EMBL" id="KAK9769605.1"/>
    </source>
</evidence>
<proteinExistence type="predicted"/>
<sequence length="527" mass="59295">MSTRNSRAGSHSSRDDLEHVVARNKTLNHLEGKSSILEPNDLKSVGITPKDLYQMEDVPDRASALQRLERTRSSKSTLFSTSRGSSSQNLAANPRLSRALSTQSRRSSSQCAGEPTRPRISPLQTNMSPRIDSARDTLMPLNRMSVDDLPPPLSPALTTGSIVPKRSATNIFAQTATSGFKHIQTAASLKVNTLKEIHQRQLERAEHLEQTPHCPVHGSQYCAEHLYWIAGTDPAIRHGTDVALAVDVLTSDNARFDYRSDQLRHLDKVERSFNYVDPQSHWFIYCRQCGLTFLRGSAGDSIKTHPSHLSSSSGFGERAITAWVDGSYIEGTAVWTSFFGPNSPYNVNCKSPAVRRDELEFYALSACLNRVRDDIWNARRETVKGVMYPKHDPRKVKVNSQAFELSAQRFTLVVFSPIKSFLALCSDEDGQVLELHQKAGVFRYMVDAVVENDQNHWLKKRRESDFWTKEMGRAQDSICALAEIGVQVLFCYTPREGEFRTEWTPMATAGSTRWRSGTDCDKTFRYL</sequence>
<protein>
    <recommendedName>
        <fullName evidence="4">C2H2-type domain-containing protein</fullName>
    </recommendedName>
</protein>
<evidence type="ECO:0000256" key="1">
    <source>
        <dbReference type="SAM" id="MobiDB-lite"/>
    </source>
</evidence>
<reference evidence="2 3" key="1">
    <citation type="submission" date="2024-02" db="EMBL/GenBank/DDBJ databases">
        <title>First draft genome assembly of two strains of Seiridium cardinale.</title>
        <authorList>
            <person name="Emiliani G."/>
            <person name="Scali E."/>
        </authorList>
    </citation>
    <scope>NUCLEOTIDE SEQUENCE [LARGE SCALE GENOMIC DNA]</scope>
    <source>
        <strain evidence="2 3">BM-138-000479</strain>
    </source>
</reference>
<comment type="caution">
    <text evidence="2">The sequence shown here is derived from an EMBL/GenBank/DDBJ whole genome shotgun (WGS) entry which is preliminary data.</text>
</comment>
<dbReference type="EMBL" id="JARVKM010000117">
    <property type="protein sequence ID" value="KAK9769605.1"/>
    <property type="molecule type" value="Genomic_DNA"/>
</dbReference>